<reference evidence="1 2" key="1">
    <citation type="submission" date="2020-06" db="EMBL/GenBank/DDBJ databases">
        <authorList>
            <person name="Criscuolo A."/>
        </authorList>
    </citation>
    <scope>NUCLEOTIDE SEQUENCE [LARGE SCALE GENOMIC DNA]</scope>
    <source>
        <strain evidence="1">1804121828</strain>
    </source>
</reference>
<comment type="caution">
    <text evidence="1">The sequence shown here is derived from an EMBL/GenBank/DDBJ whole genome shotgun (WGS) entry which is preliminary data.</text>
</comment>
<evidence type="ECO:0000313" key="2">
    <source>
        <dbReference type="Proteomes" id="UP000586454"/>
    </source>
</evidence>
<evidence type="ECO:0000313" key="1">
    <source>
        <dbReference type="EMBL" id="CAC9931634.1"/>
    </source>
</evidence>
<gene>
    <name evidence="1" type="ORF">PEPNEM18_01024</name>
</gene>
<protein>
    <submittedName>
        <fullName evidence="1">Uncharacterized protein</fullName>
    </submittedName>
</protein>
<dbReference type="Proteomes" id="UP000586454">
    <property type="component" value="Unassembled WGS sequence"/>
</dbReference>
<dbReference type="AlphaFoldDB" id="A0A6V6Y483"/>
<dbReference type="RefSeq" id="WP_180499929.1">
    <property type="nucleotide sequence ID" value="NZ_CAIJCS010000019.1"/>
</dbReference>
<dbReference type="EMBL" id="CAIJCS010000019">
    <property type="protein sequence ID" value="CAC9931634.1"/>
    <property type="molecule type" value="Genomic_DNA"/>
</dbReference>
<name>A0A6V6Y483_9FIRM</name>
<sequence>MFKLDENSMVVKIWANAIKRGEKTIEDVPTCFGMRDAVRKRLELDKQEA</sequence>
<organism evidence="1 2">
    <name type="scientific">Aedoeadaptatus nemausensis</name>
    <dbReference type="NCBI Taxonomy" id="2582829"/>
    <lineage>
        <taxon>Bacteria</taxon>
        <taxon>Bacillati</taxon>
        <taxon>Bacillota</taxon>
        <taxon>Tissierellia</taxon>
        <taxon>Tissierellales</taxon>
        <taxon>Peptoniphilaceae</taxon>
        <taxon>Aedoeadaptatus</taxon>
    </lineage>
</organism>
<keyword evidence="2" id="KW-1185">Reference proteome</keyword>
<accession>A0A6V6Y483</accession>
<proteinExistence type="predicted"/>